<dbReference type="Proteomes" id="UP000218231">
    <property type="component" value="Unassembled WGS sequence"/>
</dbReference>
<name>A0A2A2KL57_9BILA</name>
<gene>
    <name evidence="2" type="ORF">WR25_12638</name>
</gene>
<proteinExistence type="predicted"/>
<feature type="chain" id="PRO_5012087436" description="Protein sleepless" evidence="1">
    <location>
        <begin position="17"/>
        <end position="166"/>
    </location>
</feature>
<evidence type="ECO:0000256" key="1">
    <source>
        <dbReference type="SAM" id="SignalP"/>
    </source>
</evidence>
<feature type="signal peptide" evidence="1">
    <location>
        <begin position="1"/>
        <end position="16"/>
    </location>
</feature>
<organism evidence="2 3">
    <name type="scientific">Diploscapter pachys</name>
    <dbReference type="NCBI Taxonomy" id="2018661"/>
    <lineage>
        <taxon>Eukaryota</taxon>
        <taxon>Metazoa</taxon>
        <taxon>Ecdysozoa</taxon>
        <taxon>Nematoda</taxon>
        <taxon>Chromadorea</taxon>
        <taxon>Rhabditida</taxon>
        <taxon>Rhabditina</taxon>
        <taxon>Rhabditomorpha</taxon>
        <taxon>Rhabditoidea</taxon>
        <taxon>Rhabditidae</taxon>
        <taxon>Diploscapter</taxon>
    </lineage>
</organism>
<protein>
    <recommendedName>
        <fullName evidence="4">Protein sleepless</fullName>
    </recommendedName>
</protein>
<evidence type="ECO:0008006" key="4">
    <source>
        <dbReference type="Google" id="ProtNLM"/>
    </source>
</evidence>
<dbReference type="EMBL" id="LIAE01008315">
    <property type="protein sequence ID" value="PAV74593.1"/>
    <property type="molecule type" value="Genomic_DNA"/>
</dbReference>
<dbReference type="AlphaFoldDB" id="A0A2A2KL57"/>
<reference evidence="2 3" key="1">
    <citation type="journal article" date="2017" name="Curr. Biol.">
        <title>Genome architecture and evolution of a unichromosomal asexual nematode.</title>
        <authorList>
            <person name="Fradin H."/>
            <person name="Zegar C."/>
            <person name="Gutwein M."/>
            <person name="Lucas J."/>
            <person name="Kovtun M."/>
            <person name="Corcoran D."/>
            <person name="Baugh L.R."/>
            <person name="Kiontke K."/>
            <person name="Gunsalus K."/>
            <person name="Fitch D.H."/>
            <person name="Piano F."/>
        </authorList>
    </citation>
    <scope>NUCLEOTIDE SEQUENCE [LARGE SCALE GENOMIC DNA]</scope>
    <source>
        <strain evidence="2">PF1309</strain>
    </source>
</reference>
<keyword evidence="3" id="KW-1185">Reference proteome</keyword>
<dbReference type="OrthoDB" id="5829669at2759"/>
<sequence>MRPLLIVTLLPLQALADVCYQCASNNMILNWSRLRLPLREGETMEADNNCLHDEKMGIHSHCPGPCVTYNVTMLEERHYGKVFGVARMCSLNSNYSEIEGCEEEEERSKKGHRILVKRCQCSGDFCNGLRQPPKRNSRYHRRNSGSEQLQVIPLLFLTYSLAFVFM</sequence>
<keyword evidence="1" id="KW-0732">Signal</keyword>
<evidence type="ECO:0000313" key="3">
    <source>
        <dbReference type="Proteomes" id="UP000218231"/>
    </source>
</evidence>
<accession>A0A2A2KL57</accession>
<evidence type="ECO:0000313" key="2">
    <source>
        <dbReference type="EMBL" id="PAV74593.1"/>
    </source>
</evidence>
<comment type="caution">
    <text evidence="2">The sequence shown here is derived from an EMBL/GenBank/DDBJ whole genome shotgun (WGS) entry which is preliminary data.</text>
</comment>